<evidence type="ECO:0000256" key="1">
    <source>
        <dbReference type="ARBA" id="ARBA00004167"/>
    </source>
</evidence>
<gene>
    <name evidence="8" type="ORF">NCTC10295_01976</name>
</gene>
<evidence type="ECO:0000259" key="7">
    <source>
        <dbReference type="Pfam" id="PF04357"/>
    </source>
</evidence>
<dbReference type="PANTHER" id="PTHR36985:SF1">
    <property type="entry name" value="TRANSLOCATION AND ASSEMBLY MODULE SUBUNIT TAMB"/>
    <property type="match status" value="1"/>
</dbReference>
<dbReference type="Pfam" id="PF04357">
    <property type="entry name" value="TamB"/>
    <property type="match status" value="1"/>
</dbReference>
<dbReference type="InterPro" id="IPR007452">
    <property type="entry name" value="TamB_C"/>
</dbReference>
<dbReference type="EMBL" id="UGQS01000002">
    <property type="protein sequence ID" value="STZ77168.1"/>
    <property type="molecule type" value="Genomic_DNA"/>
</dbReference>
<keyword evidence="9" id="KW-1185">Reference proteome</keyword>
<name>A0A378UII1_BERDE</name>
<dbReference type="GO" id="GO:0009306">
    <property type="term" value="P:protein secretion"/>
    <property type="evidence" value="ECO:0007669"/>
    <property type="project" value="InterPro"/>
</dbReference>
<feature type="compositionally biased region" description="Low complexity" evidence="5">
    <location>
        <begin position="18"/>
        <end position="29"/>
    </location>
</feature>
<evidence type="ECO:0000256" key="6">
    <source>
        <dbReference type="SAM" id="Phobius"/>
    </source>
</evidence>
<keyword evidence="2 6" id="KW-0812">Transmembrane</keyword>
<evidence type="ECO:0000256" key="5">
    <source>
        <dbReference type="SAM" id="MobiDB-lite"/>
    </source>
</evidence>
<feature type="transmembrane region" description="Helical" evidence="6">
    <location>
        <begin position="76"/>
        <end position="96"/>
    </location>
</feature>
<protein>
    <submittedName>
        <fullName evidence="8">Periplasmic protein</fullName>
    </submittedName>
</protein>
<dbReference type="GO" id="GO:0005886">
    <property type="term" value="C:plasma membrane"/>
    <property type="evidence" value="ECO:0007669"/>
    <property type="project" value="InterPro"/>
</dbReference>
<keyword evidence="3 6" id="KW-1133">Transmembrane helix</keyword>
<organism evidence="8 9">
    <name type="scientific">Bergeriella denitrificans</name>
    <name type="common">Neisseria denitrificans</name>
    <dbReference type="NCBI Taxonomy" id="494"/>
    <lineage>
        <taxon>Bacteria</taxon>
        <taxon>Pseudomonadati</taxon>
        <taxon>Pseudomonadota</taxon>
        <taxon>Betaproteobacteria</taxon>
        <taxon>Neisseriales</taxon>
        <taxon>Neisseriaceae</taxon>
        <taxon>Bergeriella</taxon>
    </lineage>
</organism>
<feature type="domain" description="Translocation and assembly module TamB C-terminal" evidence="7">
    <location>
        <begin position="1081"/>
        <end position="1413"/>
    </location>
</feature>
<evidence type="ECO:0000256" key="2">
    <source>
        <dbReference type="ARBA" id="ARBA00022692"/>
    </source>
</evidence>
<evidence type="ECO:0000256" key="3">
    <source>
        <dbReference type="ARBA" id="ARBA00022989"/>
    </source>
</evidence>
<proteinExistence type="predicted"/>
<dbReference type="Proteomes" id="UP000254651">
    <property type="component" value="Unassembled WGS sequence"/>
</dbReference>
<evidence type="ECO:0000256" key="4">
    <source>
        <dbReference type="ARBA" id="ARBA00023136"/>
    </source>
</evidence>
<accession>A0A378UII1</accession>
<reference evidence="8 9" key="1">
    <citation type="submission" date="2018-06" db="EMBL/GenBank/DDBJ databases">
        <authorList>
            <consortium name="Pathogen Informatics"/>
            <person name="Doyle S."/>
        </authorList>
    </citation>
    <scope>NUCLEOTIDE SEQUENCE [LARGE SCALE GENOMIC DNA]</scope>
    <source>
        <strain evidence="8 9">NCTC10295</strain>
    </source>
</reference>
<dbReference type="PANTHER" id="PTHR36985">
    <property type="entry name" value="TRANSLOCATION AND ASSEMBLY MODULE SUBUNIT TAMB"/>
    <property type="match status" value="1"/>
</dbReference>
<feature type="region of interest" description="Disordered" evidence="5">
    <location>
        <begin position="1"/>
        <end position="70"/>
    </location>
</feature>
<feature type="compositionally biased region" description="Basic and acidic residues" evidence="5">
    <location>
        <begin position="1424"/>
        <end position="1439"/>
    </location>
</feature>
<feature type="compositionally biased region" description="Polar residues" evidence="5">
    <location>
        <begin position="1"/>
        <end position="15"/>
    </location>
</feature>
<sequence length="1447" mass="155143">MPSENTRVKPNNTEKQAAADTAALDFPAPHNTGAGRTTRSDIITPTNAMTDTVLTPTAGPSEKPPAPPRKRRPLRALAWALLCVAAALLCIGGWLVSTESGLRFGLYKIPSWFGVNISSKSLNGTLLKGFDGSEWLVETEGADVRISSLRFDWQPSELFRPSLHITELVAGDIAIVTKPVPPTEDTPPAGLPDSIDLPATVYIDRVETGQISVGKNFEQQTVYVEKIQTAYRYDRTEHRLDLTTLKSPWSESVGAVVVGLQKPFTLNTAIYTKGELEGETVHGTARLWGSLQDVRTDLILTGDNVQLYARSTVHPFAASLNEMLSEVQAKGFNVNPSAFLPSLPKARLNFDATVVPAFSNGIALEGSLDLGNREAGFADENAIPVRTLLGSFTVDDNGKIHISEADIELLKQGRVVVSGDIDTAADTLNLALDIRDVGADDAVTTQIAGRLNGGINVKGATASPDIDWNLDSGNARTTGLLSIVTDPQLGQQTLKLDSLKVLPQNGGELSASGFLELFQDQILKLDITSQAFNPARIDPQLPDGSVNGSLALSGALTEQRYGGQMQFAPSTLNGVSLSGSADVQYENQHLSRAFSDLKLGTNVIKTDGSFGKKDDRLNLSISAPDLSRFGFGLSGLLNAKGYVAGNFSDGLKSLDIDIAGQARAFRLADTVGIRTLDFKLKGSPDTAKPLAAELIGEQIVLAGDTPTTVDAVNLFVNGTGLSHRIHGGSSMALDGKRYKLEIDANGGLNREQTQWTGAVSLLDISGAFNLKLQNRMQLEAGAERVAMSPARWSAMGGSLNLQSFVWDKKTGITSKGSADNLHMAELHNFYTPPVAHNLVLGGDWDLSYSENARGYLNIVRQGGDITLPDSNQTLGLSALALRTRFQNNRIDALLDGHTRFGKLDANVGIGQQFGNKITEAPLSGKVNIDIPDLAPFRAFLPNTAQNLSGSFKGSADIGGRIASPTVNSTLAGDSNYGKLNGNVHIGHADDLMNAPLSGRINFNVAELETFRNFLPVGQTIKGNLTAAVSLAGRVGEPQLGGTLNGEKLYYRNQAQGIILDNGVLRSHLQGQRWIIDSLKFHRGGTVELTGNVALDNATPDVDVDIVFDKYRTLSRPNRRLALSGKAKLLYSEVRGVALTGGLKADFGMFGFQNASMPTLDDDVVILGEEKKTQTAATPIYMDLDIDLNDNVHFVGEGLNVTLGGKLKLMARPGESVQGVGSVNVIKGSYKAYGQDLEIKKCVISFVGPLSDPNLNIRAERRLSPVGAGVEALGSLSNPRVTLVANEAMSEKDKLSWLILNRPSSGSDSDNAALSAAAGAFLAGQLNDRIGLVDDIGLTSQESRNTETGEMNPAEQVLTVGKQLTNELYVGYEFGITTAKQSVKLMYQLTRSIQAIARIGNLSSGGELKYAIRFDTLPWQKKLKAQDKAAEAAEKRRFEEQQQQQNRP</sequence>
<evidence type="ECO:0000313" key="9">
    <source>
        <dbReference type="Proteomes" id="UP000254651"/>
    </source>
</evidence>
<feature type="region of interest" description="Disordered" evidence="5">
    <location>
        <begin position="1424"/>
        <end position="1447"/>
    </location>
</feature>
<comment type="subcellular location">
    <subcellularLocation>
        <location evidence="1">Membrane</location>
        <topology evidence="1">Single-pass membrane protein</topology>
    </subcellularLocation>
</comment>
<keyword evidence="4 6" id="KW-0472">Membrane</keyword>
<feature type="compositionally biased region" description="Polar residues" evidence="5">
    <location>
        <begin position="34"/>
        <end position="55"/>
    </location>
</feature>
<evidence type="ECO:0000313" key="8">
    <source>
        <dbReference type="EMBL" id="STZ77168.1"/>
    </source>
</evidence>